<comment type="caution">
    <text evidence="1">The sequence shown here is derived from an EMBL/GenBank/DDBJ whole genome shotgun (WGS) entry which is preliminary data.</text>
</comment>
<dbReference type="Proteomes" id="UP001189429">
    <property type="component" value="Unassembled WGS sequence"/>
</dbReference>
<sequence>EAEPLWTEVHSQSALEMKQHAESSKGLFIKAGQAMSSMPGTLPDEYVTQFKSLTNDLPVSRIE</sequence>
<evidence type="ECO:0000313" key="2">
    <source>
        <dbReference type="Proteomes" id="UP001189429"/>
    </source>
</evidence>
<evidence type="ECO:0000313" key="1">
    <source>
        <dbReference type="EMBL" id="CAK0907193.1"/>
    </source>
</evidence>
<gene>
    <name evidence="1" type="ORF">PCOR1329_LOCUS82291</name>
</gene>
<organism evidence="1 2">
    <name type="scientific">Prorocentrum cordatum</name>
    <dbReference type="NCBI Taxonomy" id="2364126"/>
    <lineage>
        <taxon>Eukaryota</taxon>
        <taxon>Sar</taxon>
        <taxon>Alveolata</taxon>
        <taxon>Dinophyceae</taxon>
        <taxon>Prorocentrales</taxon>
        <taxon>Prorocentraceae</taxon>
        <taxon>Prorocentrum</taxon>
    </lineage>
</organism>
<feature type="non-terminal residue" evidence="1">
    <location>
        <position position="63"/>
    </location>
</feature>
<protein>
    <submittedName>
        <fullName evidence="1">Uncharacterized protein</fullName>
    </submittedName>
</protein>
<reference evidence="1" key="1">
    <citation type="submission" date="2023-10" db="EMBL/GenBank/DDBJ databases">
        <authorList>
            <person name="Chen Y."/>
            <person name="Shah S."/>
            <person name="Dougan E. K."/>
            <person name="Thang M."/>
            <person name="Chan C."/>
        </authorList>
    </citation>
    <scope>NUCLEOTIDE SEQUENCE [LARGE SCALE GENOMIC DNA]</scope>
</reference>
<accession>A0ABN9Y3V7</accession>
<keyword evidence="2" id="KW-1185">Reference proteome</keyword>
<proteinExistence type="predicted"/>
<dbReference type="EMBL" id="CAUYUJ010021819">
    <property type="protein sequence ID" value="CAK0907193.1"/>
    <property type="molecule type" value="Genomic_DNA"/>
</dbReference>
<name>A0ABN9Y3V7_9DINO</name>
<feature type="non-terminal residue" evidence="1">
    <location>
        <position position="1"/>
    </location>
</feature>